<keyword evidence="6" id="KW-0396">Initiation factor</keyword>
<dbReference type="InterPro" id="IPR001884">
    <property type="entry name" value="IF5A-like"/>
</dbReference>
<dbReference type="PIRSF" id="PIRSF003025">
    <property type="entry name" value="eIF5A"/>
    <property type="match status" value="1"/>
</dbReference>
<protein>
    <recommendedName>
        <fullName evidence="4">Eukaryotic translation initiation factor 5A</fullName>
        <shortName evidence="4">eIF-5A</shortName>
    </recommendedName>
</protein>
<dbReference type="FunFam" id="2.30.30.30:FF:000080">
    <property type="entry name" value="Eukaryotic translation initiation factor 5A"/>
    <property type="match status" value="1"/>
</dbReference>
<dbReference type="InterPro" id="IPR008991">
    <property type="entry name" value="Translation_prot_SH3-like_sf"/>
</dbReference>
<dbReference type="GO" id="GO:0003743">
    <property type="term" value="F:translation initiation factor activity"/>
    <property type="evidence" value="ECO:0007669"/>
    <property type="project" value="UniProtKB-KW"/>
</dbReference>
<dbReference type="GO" id="GO:0045901">
    <property type="term" value="P:positive regulation of translational elongation"/>
    <property type="evidence" value="ECO:0007669"/>
    <property type="project" value="UniProtKB-UniRule"/>
</dbReference>
<evidence type="ECO:0000259" key="5">
    <source>
        <dbReference type="SMART" id="SM01376"/>
    </source>
</evidence>
<dbReference type="GO" id="GO:0003723">
    <property type="term" value="F:RNA binding"/>
    <property type="evidence" value="ECO:0007669"/>
    <property type="project" value="InterPro"/>
</dbReference>
<gene>
    <name evidence="6" type="primary">EIF5A</name>
    <name evidence="6" type="ORF">F1559_003159</name>
</gene>
<keyword evidence="2 4" id="KW-0648">Protein biosynthesis</keyword>
<feature type="domain" description="Translation initiation factor 5A C-terminal" evidence="5">
    <location>
        <begin position="86"/>
        <end position="156"/>
    </location>
</feature>
<sequence length="160" mass="17536">MAEHHDLEVLATGDAGASDTVPIQAGSVKKGVYIVLKGQPCKCVDVSTSKTGKHGHAKANIVGLDIFTGKKYEDVAPTSHTMYQPVVVRSEYQLIDIDAENFCSLMDDKGETREDLKLDPDNDPVHAKIKEDFDAGKHLTVVVLKAMKQEKIMQSKELND</sequence>
<accession>A0A7J7IKU8</accession>
<dbReference type="InterPro" id="IPR014722">
    <property type="entry name" value="Rib_uL2_dom2"/>
</dbReference>
<dbReference type="Gene3D" id="2.40.50.140">
    <property type="entry name" value="Nucleic acid-binding proteins"/>
    <property type="match status" value="1"/>
</dbReference>
<name>A0A7J7IKU8_9RHOD</name>
<comment type="function">
    <text evidence="4">Translation factor that promotes translation elongation and termination, particularly upon ribosome stalling at specific amino acid sequence contexts. Binds between the exit (E) and peptidyl (P) site of the ribosome and promotes rescue of stalled ribosome: specifically required for efficient translation of polyproline-containing peptides as well as other motifs that stall the ribosome. Acts as ribosome quality control (RQC) cofactor by joining the RQC complex to facilitate peptidyl transfer during CAT tailing step.</text>
</comment>
<dbReference type="InterPro" id="IPR020189">
    <property type="entry name" value="IF5A_C"/>
</dbReference>
<evidence type="ECO:0000313" key="7">
    <source>
        <dbReference type="Proteomes" id="UP000530660"/>
    </source>
</evidence>
<dbReference type="SUPFAM" id="SSF50104">
    <property type="entry name" value="Translation proteins SH3-like domain"/>
    <property type="match status" value="1"/>
</dbReference>
<dbReference type="PROSITE" id="PS00302">
    <property type="entry name" value="IF5A_HYPUSINE"/>
    <property type="match status" value="1"/>
</dbReference>
<dbReference type="PANTHER" id="PTHR11673">
    <property type="entry name" value="TRANSLATION INITIATION FACTOR 5A FAMILY MEMBER"/>
    <property type="match status" value="1"/>
</dbReference>
<dbReference type="AlphaFoldDB" id="A0A7J7IKU8"/>
<dbReference type="Gene3D" id="2.30.30.30">
    <property type="match status" value="1"/>
</dbReference>
<dbReference type="InterPro" id="IPR012340">
    <property type="entry name" value="NA-bd_OB-fold"/>
</dbReference>
<comment type="PTM">
    <text evidence="4">eIF-5A seems to be the only eukaryotic protein to have a hypusine residue which is a post-translational modification of a lysine by the addition of a butylamino group.</text>
</comment>
<dbReference type="OrthoDB" id="9975114at2759"/>
<dbReference type="GO" id="GO:0043022">
    <property type="term" value="F:ribosome binding"/>
    <property type="evidence" value="ECO:0007669"/>
    <property type="project" value="UniProtKB-UniRule"/>
</dbReference>
<keyword evidence="3 4" id="KW-0385">Hypusine</keyword>
<evidence type="ECO:0000313" key="6">
    <source>
        <dbReference type="EMBL" id="KAF6003309.1"/>
    </source>
</evidence>
<dbReference type="NCBIfam" id="TIGR00037">
    <property type="entry name" value="eIF_5A"/>
    <property type="match status" value="1"/>
</dbReference>
<dbReference type="InterPro" id="IPR019769">
    <property type="entry name" value="Trans_elong_IF5A_hypusine_site"/>
</dbReference>
<dbReference type="InterPro" id="IPR048670">
    <property type="entry name" value="IF5A-like_N"/>
</dbReference>
<evidence type="ECO:0000256" key="1">
    <source>
        <dbReference type="ARBA" id="ARBA00006016"/>
    </source>
</evidence>
<reference evidence="6 7" key="1">
    <citation type="journal article" date="2020" name="J. Phycol.">
        <title>Comparative genome analysis reveals Cyanidiococcus gen. nov., a new extremophilic red algal genus sister to Cyanidioschyzon (Cyanidioschyzonaceae, Rhodophyta).</title>
        <authorList>
            <person name="Liu S.-L."/>
            <person name="Chiang Y.-R."/>
            <person name="Yoon H.S."/>
            <person name="Fu H.-Y."/>
        </authorList>
    </citation>
    <scope>NUCLEOTIDE SEQUENCE [LARGE SCALE GENOMIC DNA]</scope>
    <source>
        <strain evidence="6 7">THAL066</strain>
    </source>
</reference>
<keyword evidence="7" id="KW-1185">Reference proteome</keyword>
<evidence type="ECO:0000256" key="4">
    <source>
        <dbReference type="RuleBase" id="RU362005"/>
    </source>
</evidence>
<dbReference type="Pfam" id="PF01287">
    <property type="entry name" value="eIF-5a"/>
    <property type="match status" value="1"/>
</dbReference>
<proteinExistence type="inferred from homology"/>
<dbReference type="SMART" id="SM01376">
    <property type="entry name" value="eIF-5a"/>
    <property type="match status" value="1"/>
</dbReference>
<dbReference type="EMBL" id="VWRR01000007">
    <property type="protein sequence ID" value="KAF6003309.1"/>
    <property type="molecule type" value="Genomic_DNA"/>
</dbReference>
<dbReference type="CDD" id="cd04468">
    <property type="entry name" value="S1_eIF5A"/>
    <property type="match status" value="1"/>
</dbReference>
<dbReference type="SUPFAM" id="SSF50249">
    <property type="entry name" value="Nucleic acid-binding proteins"/>
    <property type="match status" value="1"/>
</dbReference>
<organism evidence="6 7">
    <name type="scientific">Cyanidiococcus yangmingshanensis</name>
    <dbReference type="NCBI Taxonomy" id="2690220"/>
    <lineage>
        <taxon>Eukaryota</taxon>
        <taxon>Rhodophyta</taxon>
        <taxon>Bangiophyceae</taxon>
        <taxon>Cyanidiales</taxon>
        <taxon>Cyanidiaceae</taxon>
        <taxon>Cyanidiococcus</taxon>
    </lineage>
</organism>
<dbReference type="GO" id="GO:0003746">
    <property type="term" value="F:translation elongation factor activity"/>
    <property type="evidence" value="ECO:0007669"/>
    <property type="project" value="UniProtKB-UniRule"/>
</dbReference>
<dbReference type="Pfam" id="PF21485">
    <property type="entry name" value="IF5A-like_N"/>
    <property type="match status" value="1"/>
</dbReference>
<evidence type="ECO:0000256" key="3">
    <source>
        <dbReference type="ARBA" id="ARBA00023071"/>
    </source>
</evidence>
<dbReference type="GO" id="GO:0045905">
    <property type="term" value="P:positive regulation of translational termination"/>
    <property type="evidence" value="ECO:0007669"/>
    <property type="project" value="UniProtKB-UniRule"/>
</dbReference>
<evidence type="ECO:0000256" key="2">
    <source>
        <dbReference type="ARBA" id="ARBA00022917"/>
    </source>
</evidence>
<comment type="caution">
    <text evidence="6">The sequence shown here is derived from an EMBL/GenBank/DDBJ whole genome shotgun (WGS) entry which is preliminary data.</text>
</comment>
<dbReference type="Proteomes" id="UP000530660">
    <property type="component" value="Unassembled WGS sequence"/>
</dbReference>
<dbReference type="FunFam" id="2.40.50.140:FF:000034">
    <property type="entry name" value="Eukaryotic translation initiation factor 5A"/>
    <property type="match status" value="1"/>
</dbReference>
<comment type="similarity">
    <text evidence="1 4">Belongs to the eIF-5A family.</text>
</comment>